<feature type="transmembrane region" description="Helical" evidence="1">
    <location>
        <begin position="130"/>
        <end position="154"/>
    </location>
</feature>
<sequence length="163" mass="18416">MLQNRFVPLGFLLASLFALSGGISVLAAVAIAHALNSRMPDHGLYDSYYFVHDWGFTFYVFGGFLVFALFYWLVPRVTGIRFRKVLAYLHWGTATMAALLALWSSLSVAFRDPPKRFIDYESSFEQLSMIAMLAEYVALLSLVIFAICIADAVFERIRRGKPL</sequence>
<proteinExistence type="predicted"/>
<dbReference type="InterPro" id="IPR036927">
    <property type="entry name" value="Cyt_c_oxase-like_su1_sf"/>
</dbReference>
<dbReference type="Proteomes" id="UP000027100">
    <property type="component" value="Unassembled WGS sequence"/>
</dbReference>
<dbReference type="AlphaFoldDB" id="A0A062V7Y2"/>
<evidence type="ECO:0000256" key="1">
    <source>
        <dbReference type="SAM" id="Phobius"/>
    </source>
</evidence>
<dbReference type="Gene3D" id="1.20.210.10">
    <property type="entry name" value="Cytochrome c oxidase-like, subunit I domain"/>
    <property type="match status" value="1"/>
</dbReference>
<keyword evidence="1" id="KW-0472">Membrane</keyword>
<accession>A0A062V7Y2</accession>
<name>A0A062V7Y2_9PROT</name>
<dbReference type="eggNOG" id="COG0843">
    <property type="taxonomic scope" value="Bacteria"/>
</dbReference>
<evidence type="ECO:0000313" key="3">
    <source>
        <dbReference type="Proteomes" id="UP000027100"/>
    </source>
</evidence>
<evidence type="ECO:0000313" key="2">
    <source>
        <dbReference type="EMBL" id="KCZ98257.1"/>
    </source>
</evidence>
<dbReference type="SUPFAM" id="SSF81442">
    <property type="entry name" value="Cytochrome c oxidase subunit I-like"/>
    <property type="match status" value="1"/>
</dbReference>
<protein>
    <submittedName>
        <fullName evidence="2">Cytochrome c oxidase subunit I</fullName>
    </submittedName>
</protein>
<feature type="transmembrane region" description="Helical" evidence="1">
    <location>
        <begin position="86"/>
        <end position="110"/>
    </location>
</feature>
<gene>
    <name evidence="2" type="ORF">HPO_11659</name>
</gene>
<reference evidence="2 3" key="1">
    <citation type="journal article" date="2014" name="Antonie Van Leeuwenhoek">
        <title>Hyphomonas beringensis sp. nov. and Hyphomonas chukchiensis sp. nov., isolated from surface seawater of the Bering Sea and Chukchi Sea.</title>
        <authorList>
            <person name="Li C."/>
            <person name="Lai Q."/>
            <person name="Li G."/>
            <person name="Dong C."/>
            <person name="Wang J."/>
            <person name="Liao Y."/>
            <person name="Shao Z."/>
        </authorList>
    </citation>
    <scope>NUCLEOTIDE SEQUENCE [LARGE SCALE GENOMIC DNA]</scope>
    <source>
        <strain evidence="2 3">PS728</strain>
    </source>
</reference>
<keyword evidence="1" id="KW-1133">Transmembrane helix</keyword>
<dbReference type="EMBL" id="ARYM01000012">
    <property type="protein sequence ID" value="KCZ98257.1"/>
    <property type="molecule type" value="Genomic_DNA"/>
</dbReference>
<dbReference type="RefSeq" id="WP_035598789.1">
    <property type="nucleotide sequence ID" value="NZ_ARYM01000012.1"/>
</dbReference>
<dbReference type="STRING" id="1280954.HPO_11659"/>
<dbReference type="PATRIC" id="fig|1280954.3.peg.2362"/>
<feature type="transmembrane region" description="Helical" evidence="1">
    <location>
        <begin position="56"/>
        <end position="74"/>
    </location>
</feature>
<organism evidence="2 3">
    <name type="scientific">Hyphomonas polymorpha PS728</name>
    <dbReference type="NCBI Taxonomy" id="1280954"/>
    <lineage>
        <taxon>Bacteria</taxon>
        <taxon>Pseudomonadati</taxon>
        <taxon>Pseudomonadota</taxon>
        <taxon>Alphaproteobacteria</taxon>
        <taxon>Hyphomonadales</taxon>
        <taxon>Hyphomonadaceae</taxon>
        <taxon>Hyphomonas</taxon>
    </lineage>
</organism>
<comment type="caution">
    <text evidence="2">The sequence shown here is derived from an EMBL/GenBank/DDBJ whole genome shotgun (WGS) entry which is preliminary data.</text>
</comment>
<keyword evidence="3" id="KW-1185">Reference proteome</keyword>
<keyword evidence="1" id="KW-0812">Transmembrane</keyword>